<dbReference type="Gene3D" id="1.10.274.30">
    <property type="entry name" value="MRG domain"/>
    <property type="match status" value="2"/>
</dbReference>
<feature type="region of interest" description="Disordered" evidence="6">
    <location>
        <begin position="151"/>
        <end position="202"/>
    </location>
</feature>
<name>A0A1E1XFD6_9ACAR</name>
<dbReference type="GO" id="GO:0035267">
    <property type="term" value="C:NuA4 histone acetyltransferase complex"/>
    <property type="evidence" value="ECO:0007669"/>
    <property type="project" value="TreeGrafter"/>
</dbReference>
<reference evidence="8" key="1">
    <citation type="journal article" date="2017" name="Front. Cell. Infect. Microbiol.">
        <title>The Distinct Transcriptional Response of the Midgut of Amblyomma sculptum and Amblyomma aureolatum Ticks to Rickettsia rickettsii Correlates to Their Differences in Susceptibility to Infection.</title>
        <authorList>
            <person name="Martins L.A."/>
            <person name="Galletti M.F.B.M."/>
            <person name="Ribeiro J.M."/>
            <person name="Fujita A."/>
            <person name="Costa F.B."/>
            <person name="Labruna M.B."/>
            <person name="Daffre S."/>
            <person name="Fogaca A.C."/>
        </authorList>
    </citation>
    <scope>NUCLEOTIDE SEQUENCE</scope>
</reference>
<keyword evidence="2" id="KW-0156">Chromatin regulator</keyword>
<dbReference type="AlphaFoldDB" id="A0A1E1XFD6"/>
<feature type="compositionally biased region" description="Polar residues" evidence="6">
    <location>
        <begin position="152"/>
        <end position="164"/>
    </location>
</feature>
<comment type="subcellular location">
    <subcellularLocation>
        <location evidence="1">Nucleus</location>
    </subcellularLocation>
</comment>
<evidence type="ECO:0000256" key="1">
    <source>
        <dbReference type="ARBA" id="ARBA00004123"/>
    </source>
</evidence>
<evidence type="ECO:0000256" key="6">
    <source>
        <dbReference type="SAM" id="MobiDB-lite"/>
    </source>
</evidence>
<keyword evidence="8" id="KW-0808">Transferase</keyword>
<evidence type="ECO:0000256" key="5">
    <source>
        <dbReference type="ARBA" id="ARBA00023242"/>
    </source>
</evidence>
<organism evidence="8">
    <name type="scientific">Amblyomma aureolatum</name>
    <dbReference type="NCBI Taxonomy" id="187763"/>
    <lineage>
        <taxon>Eukaryota</taxon>
        <taxon>Metazoa</taxon>
        <taxon>Ecdysozoa</taxon>
        <taxon>Arthropoda</taxon>
        <taxon>Chelicerata</taxon>
        <taxon>Arachnida</taxon>
        <taxon>Acari</taxon>
        <taxon>Parasitiformes</taxon>
        <taxon>Ixodida</taxon>
        <taxon>Ixodoidea</taxon>
        <taxon>Ixodidae</taxon>
        <taxon>Amblyomminae</taxon>
        <taxon>Amblyomma</taxon>
    </lineage>
</organism>
<accession>A0A1E1XFD6</accession>
<dbReference type="InterPro" id="IPR008676">
    <property type="entry name" value="MRG"/>
</dbReference>
<dbReference type="GO" id="GO:0016740">
    <property type="term" value="F:transferase activity"/>
    <property type="evidence" value="ECO:0007669"/>
    <property type="project" value="UniProtKB-KW"/>
</dbReference>
<keyword evidence="4" id="KW-0804">Transcription</keyword>
<dbReference type="PANTHER" id="PTHR10880">
    <property type="entry name" value="MORTALITY FACTOR 4-LIKE PROTEIN"/>
    <property type="match status" value="1"/>
</dbReference>
<dbReference type="InterPro" id="IPR026541">
    <property type="entry name" value="MRG_dom"/>
</dbReference>
<dbReference type="GO" id="GO:0072487">
    <property type="term" value="C:MSL complex"/>
    <property type="evidence" value="ECO:0007669"/>
    <property type="project" value="TreeGrafter"/>
</dbReference>
<sequence>EEQDDFSDEECSNDELEEIATKYNIKIPKVLQTILEDDYYSITAEKKLVCLPCTPDVVDILEAYLKNYAAELTAETTKSARHSFLRQPPVDLSQVEARFALCKEAMDGLRVTFSHILPNLLLYNVEKRQHKLVTSFCRAIRICRTAARNDANEVTSQSEVNPLNTAPDMVSTAECSSTKSAQGTCHPNGTPPPQRECCASPPKKSRRLSKLHTLHTKSPAMHSQSSGNRDHVPLEVAAIGRRSQRTTSTCSVSSTCSSASSLPVNTSETAQSNTDSKFDCTILSSELLAENPSSPALLYGSHHLLRLFVKLPELLRKMAITKRHAGFLEGFVNGLLNYMACRQTELFSPSAYGDAEQIMAELEENYKMSSG</sequence>
<protein>
    <submittedName>
        <fullName evidence="8">Putative dosage compensation regulatory complex/histone acetyltransferase complex</fullName>
    </submittedName>
</protein>
<feature type="compositionally biased region" description="Polar residues" evidence="6">
    <location>
        <begin position="173"/>
        <end position="187"/>
    </location>
</feature>
<feature type="region of interest" description="Disordered" evidence="6">
    <location>
        <begin position="251"/>
        <end position="271"/>
    </location>
</feature>
<evidence type="ECO:0000313" key="8">
    <source>
        <dbReference type="EMBL" id="JAT97826.1"/>
    </source>
</evidence>
<dbReference type="GO" id="GO:0006355">
    <property type="term" value="P:regulation of DNA-templated transcription"/>
    <property type="evidence" value="ECO:0007669"/>
    <property type="project" value="InterPro"/>
</dbReference>
<feature type="compositionally biased region" description="Polar residues" evidence="6">
    <location>
        <begin position="262"/>
        <end position="271"/>
    </location>
</feature>
<feature type="non-terminal residue" evidence="8">
    <location>
        <position position="1"/>
    </location>
</feature>
<dbReference type="EMBL" id="GFAC01001362">
    <property type="protein sequence ID" value="JAT97826.1"/>
    <property type="molecule type" value="mRNA"/>
</dbReference>
<feature type="domain" description="MRG" evidence="7">
    <location>
        <begin position="12"/>
        <end position="352"/>
    </location>
</feature>
<proteinExistence type="evidence at transcript level"/>
<keyword evidence="5" id="KW-0539">Nucleus</keyword>
<dbReference type="PANTHER" id="PTHR10880:SF15">
    <property type="entry name" value="MSL COMPLEX SUBUNIT 3"/>
    <property type="match status" value="1"/>
</dbReference>
<dbReference type="Pfam" id="PF05712">
    <property type="entry name" value="MRG"/>
    <property type="match status" value="1"/>
</dbReference>
<evidence type="ECO:0000256" key="4">
    <source>
        <dbReference type="ARBA" id="ARBA00023163"/>
    </source>
</evidence>
<dbReference type="PROSITE" id="PS51640">
    <property type="entry name" value="MRG"/>
    <property type="match status" value="1"/>
</dbReference>
<evidence type="ECO:0000256" key="2">
    <source>
        <dbReference type="ARBA" id="ARBA00022853"/>
    </source>
</evidence>
<dbReference type="GO" id="GO:0006325">
    <property type="term" value="P:chromatin organization"/>
    <property type="evidence" value="ECO:0007669"/>
    <property type="project" value="UniProtKB-KW"/>
</dbReference>
<keyword evidence="3" id="KW-0805">Transcription regulation</keyword>
<dbReference type="InterPro" id="IPR038217">
    <property type="entry name" value="MRG_C_sf"/>
</dbReference>
<evidence type="ECO:0000259" key="7">
    <source>
        <dbReference type="Pfam" id="PF05712"/>
    </source>
</evidence>
<dbReference type="GO" id="GO:0005634">
    <property type="term" value="C:nucleus"/>
    <property type="evidence" value="ECO:0007669"/>
    <property type="project" value="UniProtKB-SubCell"/>
</dbReference>
<feature type="compositionally biased region" description="Low complexity" evidence="6">
    <location>
        <begin position="251"/>
        <end position="261"/>
    </location>
</feature>
<evidence type="ECO:0000256" key="3">
    <source>
        <dbReference type="ARBA" id="ARBA00023015"/>
    </source>
</evidence>